<dbReference type="CDD" id="cd10917">
    <property type="entry name" value="CE4_NodB_like_6s_7s"/>
    <property type="match status" value="1"/>
</dbReference>
<dbReference type="RefSeq" id="WP_060966159.1">
    <property type="nucleotide sequence ID" value="NZ_CM003768.1"/>
</dbReference>
<gene>
    <name evidence="2" type="ORF">WS64_07655</name>
</gene>
<dbReference type="InterPro" id="IPR002509">
    <property type="entry name" value="NODB_dom"/>
</dbReference>
<dbReference type="Proteomes" id="UP000070434">
    <property type="component" value="Chromosome 1"/>
</dbReference>
<dbReference type="InterPro" id="IPR050248">
    <property type="entry name" value="Polysacc_deacetylase_ArnD"/>
</dbReference>
<comment type="caution">
    <text evidence="2">The sequence shown here is derived from an EMBL/GenBank/DDBJ whole genome shotgun (WGS) entry which is preliminary data.</text>
</comment>
<name>A0AAW3Q235_9BURK</name>
<sequence length="198" mass="21790">MTSIHLSFDDGPGPSTPALLDVLRDASCAATFFVLGQHLPRALDVATRIAREGHRLGNHTYSHAKPGALADAALIDEIDATDALIRDVYRRAGLAAPDTIPLRLPYGLMPHDDRAAVLARLRREHTGWTAILDDWQRPPPSPQALFDAMCAHVDACTARQRDVLFCLHDGSRHGEARPNTVEAVRLFLNRRRADATPR</sequence>
<evidence type="ECO:0000313" key="2">
    <source>
        <dbReference type="EMBL" id="KWZ35415.1"/>
    </source>
</evidence>
<dbReference type="GO" id="GO:0005975">
    <property type="term" value="P:carbohydrate metabolic process"/>
    <property type="evidence" value="ECO:0007669"/>
    <property type="project" value="InterPro"/>
</dbReference>
<dbReference type="PROSITE" id="PS51677">
    <property type="entry name" value="NODB"/>
    <property type="match status" value="1"/>
</dbReference>
<dbReference type="Pfam" id="PF01522">
    <property type="entry name" value="Polysacc_deac_1"/>
    <property type="match status" value="1"/>
</dbReference>
<protein>
    <submittedName>
        <fullName evidence="2">Polysaccharide deacetylase</fullName>
    </submittedName>
</protein>
<dbReference type="EMBL" id="LNJP01000001">
    <property type="protein sequence ID" value="KWZ35415.1"/>
    <property type="molecule type" value="Genomic_DNA"/>
</dbReference>
<organism evidence="2 3">
    <name type="scientific">Burkholderia anthina</name>
    <dbReference type="NCBI Taxonomy" id="179879"/>
    <lineage>
        <taxon>Bacteria</taxon>
        <taxon>Pseudomonadati</taxon>
        <taxon>Pseudomonadota</taxon>
        <taxon>Betaproteobacteria</taxon>
        <taxon>Burkholderiales</taxon>
        <taxon>Burkholderiaceae</taxon>
        <taxon>Burkholderia</taxon>
        <taxon>Burkholderia cepacia complex</taxon>
    </lineage>
</organism>
<dbReference type="InterPro" id="IPR011330">
    <property type="entry name" value="Glyco_hydro/deAcase_b/a-brl"/>
</dbReference>
<accession>A0AAW3Q235</accession>
<dbReference type="SUPFAM" id="SSF88713">
    <property type="entry name" value="Glycoside hydrolase/deacetylase"/>
    <property type="match status" value="1"/>
</dbReference>
<dbReference type="GO" id="GO:0016810">
    <property type="term" value="F:hydrolase activity, acting on carbon-nitrogen (but not peptide) bonds"/>
    <property type="evidence" value="ECO:0007669"/>
    <property type="project" value="InterPro"/>
</dbReference>
<reference evidence="2 3" key="1">
    <citation type="submission" date="2015-11" db="EMBL/GenBank/DDBJ databases">
        <authorList>
            <person name="Sahl J."/>
            <person name="Wagner D."/>
            <person name="Keim P."/>
        </authorList>
    </citation>
    <scope>NUCLEOTIDE SEQUENCE [LARGE SCALE GENOMIC DNA]</scope>
    <source>
        <strain evidence="2 3">AZ-4-2-10-S1-D7</strain>
    </source>
</reference>
<dbReference type="PANTHER" id="PTHR10587">
    <property type="entry name" value="GLYCOSYL TRANSFERASE-RELATED"/>
    <property type="match status" value="1"/>
</dbReference>
<evidence type="ECO:0000259" key="1">
    <source>
        <dbReference type="PROSITE" id="PS51677"/>
    </source>
</evidence>
<evidence type="ECO:0000313" key="3">
    <source>
        <dbReference type="Proteomes" id="UP000070434"/>
    </source>
</evidence>
<proteinExistence type="predicted"/>
<dbReference type="AlphaFoldDB" id="A0AAW3Q235"/>
<dbReference type="Gene3D" id="3.20.20.370">
    <property type="entry name" value="Glycoside hydrolase/deacetylase"/>
    <property type="match status" value="1"/>
</dbReference>
<feature type="domain" description="NodB homology" evidence="1">
    <location>
        <begin position="2"/>
        <end position="198"/>
    </location>
</feature>